<dbReference type="InterPro" id="IPR039420">
    <property type="entry name" value="WalR-like"/>
</dbReference>
<dbReference type="InterPro" id="IPR011006">
    <property type="entry name" value="CheY-like_superfamily"/>
</dbReference>
<reference evidence="11" key="3">
    <citation type="submission" date="2024-03" db="EMBL/GenBank/DDBJ databases">
        <title>The Genome Sequence of Enterococcus sp. DIV0238c.</title>
        <authorList>
            <consortium name="The Broad Institute Genomics Platform"/>
            <consortium name="The Broad Institute Microbial Omics Core"/>
            <consortium name="The Broad Institute Genomic Center for Infectious Diseases"/>
            <person name="Earl A."/>
            <person name="Manson A."/>
            <person name="Gilmore M."/>
            <person name="Schwartman J."/>
            <person name="Shea T."/>
            <person name="Abouelleil A."/>
            <person name="Cao P."/>
            <person name="Chapman S."/>
            <person name="Cusick C."/>
            <person name="Young S."/>
            <person name="Neafsey D."/>
            <person name="Nusbaum C."/>
            <person name="Birren B."/>
        </authorList>
    </citation>
    <scope>NUCLEOTIDE SEQUENCE</scope>
    <source>
        <strain evidence="11">9D6_DIV0238</strain>
    </source>
</reference>
<dbReference type="RefSeq" id="WP_087642156.1">
    <property type="nucleotide sequence ID" value="NZ_CP147246.1"/>
</dbReference>
<dbReference type="PANTHER" id="PTHR48111:SF50">
    <property type="entry name" value="KDP OPERON TRANSCRIPTIONAL REGULATORY PROTEIN KDPE"/>
    <property type="match status" value="1"/>
</dbReference>
<keyword evidence="5" id="KW-0804">Transcription</keyword>
<dbReference type="Pfam" id="PF00072">
    <property type="entry name" value="Response_reg"/>
    <property type="match status" value="1"/>
</dbReference>
<dbReference type="Proteomes" id="UP000196151">
    <property type="component" value="Chromosome"/>
</dbReference>
<evidence type="ECO:0000256" key="2">
    <source>
        <dbReference type="ARBA" id="ARBA00023012"/>
    </source>
</evidence>
<feature type="DNA-binding region" description="OmpR/PhoB-type" evidence="7">
    <location>
        <begin position="128"/>
        <end position="226"/>
    </location>
</feature>
<evidence type="ECO:0000256" key="3">
    <source>
        <dbReference type="ARBA" id="ARBA00023015"/>
    </source>
</evidence>
<dbReference type="InterPro" id="IPR001789">
    <property type="entry name" value="Sig_transdc_resp-reg_receiver"/>
</dbReference>
<evidence type="ECO:0000256" key="7">
    <source>
        <dbReference type="PROSITE-ProRule" id="PRU01091"/>
    </source>
</evidence>
<dbReference type="Gene3D" id="3.40.50.2300">
    <property type="match status" value="1"/>
</dbReference>
<dbReference type="AlphaFoldDB" id="A0A200ITT2"/>
<evidence type="ECO:0000313" key="12">
    <source>
        <dbReference type="Proteomes" id="UP000196151"/>
    </source>
</evidence>
<dbReference type="GO" id="GO:0000976">
    <property type="term" value="F:transcription cis-regulatory region binding"/>
    <property type="evidence" value="ECO:0007669"/>
    <property type="project" value="TreeGrafter"/>
</dbReference>
<dbReference type="Gene3D" id="6.10.250.690">
    <property type="match status" value="1"/>
</dbReference>
<dbReference type="EMBL" id="NIBQ01000004">
    <property type="protein sequence ID" value="OUZ28376.1"/>
    <property type="molecule type" value="Genomic_DNA"/>
</dbReference>
<feature type="modified residue" description="4-aspartylphosphate" evidence="6">
    <location>
        <position position="52"/>
    </location>
</feature>
<dbReference type="GO" id="GO:0032993">
    <property type="term" value="C:protein-DNA complex"/>
    <property type="evidence" value="ECO:0007669"/>
    <property type="project" value="TreeGrafter"/>
</dbReference>
<evidence type="ECO:0000256" key="1">
    <source>
        <dbReference type="ARBA" id="ARBA00022553"/>
    </source>
</evidence>
<evidence type="ECO:0000256" key="4">
    <source>
        <dbReference type="ARBA" id="ARBA00023125"/>
    </source>
</evidence>
<evidence type="ECO:0000259" key="8">
    <source>
        <dbReference type="PROSITE" id="PS50110"/>
    </source>
</evidence>
<sequence>MATILIIEDDDVIAEFMGAVLEKEKHTIYIARSALEGLSTYRMWPVDLILLDLGLPDQDGMDVLKSIRAASSIPIIIISARDHEDHKVEALDLGADDYITKPFGTPELLARIRTALRHAAAHSNTQEVKQIINGDLCIDIEHHQVTKRGQIIHLTPNEYKIIQVLGENMGKVLTHTFISQKVWGPYSNESQTLRVNMSNIRKKIEENPVEPEYILTEIGIGYRMLETKKAVD</sequence>
<reference evidence="10" key="1">
    <citation type="submission" date="2017-05" db="EMBL/GenBank/DDBJ databases">
        <title>The Genome Sequence of Enterococcus sp. 9D6_DIV0238.</title>
        <authorList>
            <consortium name="The Broad Institute Genomics Platform"/>
            <consortium name="The Broad Institute Genomic Center for Infectious Diseases"/>
            <person name="Earl A."/>
            <person name="Manson A."/>
            <person name="Schwartman J."/>
            <person name="Gilmore M."/>
            <person name="Abouelleil A."/>
            <person name="Cao P."/>
            <person name="Chapman S."/>
            <person name="Cusick C."/>
            <person name="Shea T."/>
            <person name="Young S."/>
            <person name="Neafsey D."/>
            <person name="Nusbaum C."/>
            <person name="Birren B."/>
        </authorList>
    </citation>
    <scope>NUCLEOTIDE SEQUENCE [LARGE SCALE GENOMIC DNA]</scope>
    <source>
        <strain evidence="10">9D6_DIV0238</strain>
    </source>
</reference>
<keyword evidence="3" id="KW-0805">Transcription regulation</keyword>
<dbReference type="PROSITE" id="PS50110">
    <property type="entry name" value="RESPONSE_REGULATORY"/>
    <property type="match status" value="1"/>
</dbReference>
<feature type="domain" description="OmpR/PhoB-type" evidence="9">
    <location>
        <begin position="128"/>
        <end position="226"/>
    </location>
</feature>
<accession>A0A200ITT2</accession>
<dbReference type="InterPro" id="IPR001867">
    <property type="entry name" value="OmpR/PhoB-type_DNA-bd"/>
</dbReference>
<keyword evidence="12" id="KW-1185">Reference proteome</keyword>
<dbReference type="GO" id="GO:0006355">
    <property type="term" value="P:regulation of DNA-templated transcription"/>
    <property type="evidence" value="ECO:0007669"/>
    <property type="project" value="InterPro"/>
</dbReference>
<dbReference type="PANTHER" id="PTHR48111">
    <property type="entry name" value="REGULATOR OF RPOS"/>
    <property type="match status" value="1"/>
</dbReference>
<dbReference type="GO" id="GO:0005829">
    <property type="term" value="C:cytosol"/>
    <property type="evidence" value="ECO:0007669"/>
    <property type="project" value="TreeGrafter"/>
</dbReference>
<organism evidence="10">
    <name type="scientific">Candidatus Enterococcus dunnyi</name>
    <dbReference type="NCBI Taxonomy" id="1834192"/>
    <lineage>
        <taxon>Bacteria</taxon>
        <taxon>Bacillati</taxon>
        <taxon>Bacillota</taxon>
        <taxon>Bacilli</taxon>
        <taxon>Lactobacillales</taxon>
        <taxon>Enterococcaceae</taxon>
        <taxon>Enterococcus</taxon>
    </lineage>
</organism>
<evidence type="ECO:0000313" key="11">
    <source>
        <dbReference type="EMBL" id="WYJ94908.1"/>
    </source>
</evidence>
<feature type="domain" description="Response regulatory" evidence="8">
    <location>
        <begin position="3"/>
        <end position="116"/>
    </location>
</feature>
<keyword evidence="1 6" id="KW-0597">Phosphoprotein</keyword>
<dbReference type="InterPro" id="IPR036388">
    <property type="entry name" value="WH-like_DNA-bd_sf"/>
</dbReference>
<dbReference type="OrthoDB" id="9790442at2"/>
<proteinExistence type="predicted"/>
<dbReference type="SUPFAM" id="SSF52172">
    <property type="entry name" value="CheY-like"/>
    <property type="match status" value="1"/>
</dbReference>
<gene>
    <name evidence="11" type="ORF">A5889_002450</name>
    <name evidence="10" type="ORF">A5889_003131</name>
</gene>
<reference evidence="11" key="2">
    <citation type="submission" date="2017-05" db="EMBL/GenBank/DDBJ databases">
        <authorList>
            <consortium name="The Broad Institute Genomics Platform"/>
            <consortium name="The Broad Institute Genomic Center for Infectious Diseases"/>
            <person name="Earl A."/>
            <person name="Manson A."/>
            <person name="Schwartman J."/>
            <person name="Gilmore M."/>
            <person name="Abouelleil A."/>
            <person name="Cao P."/>
            <person name="Chapman S."/>
            <person name="Cusick C."/>
            <person name="Shea T."/>
            <person name="Young S."/>
            <person name="Neafsey D."/>
            <person name="Nusbaum C."/>
            <person name="Birren B."/>
        </authorList>
    </citation>
    <scope>NUCLEOTIDE SEQUENCE</scope>
    <source>
        <strain evidence="11">9D6_DIV0238</strain>
    </source>
</reference>
<evidence type="ECO:0000313" key="10">
    <source>
        <dbReference type="EMBL" id="OUZ28376.1"/>
    </source>
</evidence>
<protein>
    <submittedName>
        <fullName evidence="11">Two-component system, OmpR family, KDP operon response regulator KdpE</fullName>
    </submittedName>
</protein>
<dbReference type="Pfam" id="PF00486">
    <property type="entry name" value="Trans_reg_C"/>
    <property type="match status" value="1"/>
</dbReference>
<dbReference type="CDD" id="cd00383">
    <property type="entry name" value="trans_reg_C"/>
    <property type="match status" value="1"/>
</dbReference>
<dbReference type="GO" id="GO:0000156">
    <property type="term" value="F:phosphorelay response regulator activity"/>
    <property type="evidence" value="ECO:0007669"/>
    <property type="project" value="TreeGrafter"/>
</dbReference>
<dbReference type="EMBL" id="CP147246">
    <property type="protein sequence ID" value="WYJ94908.1"/>
    <property type="molecule type" value="Genomic_DNA"/>
</dbReference>
<dbReference type="SMART" id="SM00862">
    <property type="entry name" value="Trans_reg_C"/>
    <property type="match status" value="1"/>
</dbReference>
<evidence type="ECO:0000256" key="6">
    <source>
        <dbReference type="PROSITE-ProRule" id="PRU00169"/>
    </source>
</evidence>
<dbReference type="PROSITE" id="PS51755">
    <property type="entry name" value="OMPR_PHOB"/>
    <property type="match status" value="1"/>
</dbReference>
<dbReference type="SMART" id="SM00448">
    <property type="entry name" value="REC"/>
    <property type="match status" value="1"/>
</dbReference>
<evidence type="ECO:0000259" key="9">
    <source>
        <dbReference type="PROSITE" id="PS51755"/>
    </source>
</evidence>
<dbReference type="Gene3D" id="1.10.10.10">
    <property type="entry name" value="Winged helix-like DNA-binding domain superfamily/Winged helix DNA-binding domain"/>
    <property type="match status" value="1"/>
</dbReference>
<keyword evidence="2" id="KW-0902">Two-component regulatory system</keyword>
<keyword evidence="4 7" id="KW-0238">DNA-binding</keyword>
<evidence type="ECO:0000256" key="5">
    <source>
        <dbReference type="ARBA" id="ARBA00023163"/>
    </source>
</evidence>
<name>A0A200ITT2_9ENTE</name>